<feature type="region of interest" description="Disordered" evidence="1">
    <location>
        <begin position="1"/>
        <end position="24"/>
    </location>
</feature>
<protein>
    <recommendedName>
        <fullName evidence="5">Fucose-specific lectin</fullName>
    </recommendedName>
</protein>
<reference evidence="3" key="1">
    <citation type="submission" date="2021-12" db="EMBL/GenBank/DDBJ databases">
        <title>Comparative genomics, transcriptomics and evolutionary studies reveal genomic signatures of adaptation to plant cell wall in hemibiotrophic fungi.</title>
        <authorList>
            <consortium name="DOE Joint Genome Institute"/>
            <person name="Baroncelli R."/>
            <person name="Diaz J.F."/>
            <person name="Benocci T."/>
            <person name="Peng M."/>
            <person name="Battaglia E."/>
            <person name="Haridas S."/>
            <person name="Andreopoulos W."/>
            <person name="Labutti K."/>
            <person name="Pangilinan J."/>
            <person name="Floch G.L."/>
            <person name="Makela M.R."/>
            <person name="Henrissat B."/>
            <person name="Grigoriev I.V."/>
            <person name="Crouch J.A."/>
            <person name="De Vries R.P."/>
            <person name="Sukno S.A."/>
            <person name="Thon M.R."/>
        </authorList>
    </citation>
    <scope>NUCLEOTIDE SEQUENCE</scope>
    <source>
        <strain evidence="3">CBS 112980</strain>
    </source>
</reference>
<comment type="caution">
    <text evidence="3">The sequence shown here is derived from an EMBL/GenBank/DDBJ whole genome shotgun (WGS) entry which is preliminary data.</text>
</comment>
<feature type="compositionally biased region" description="Basic and acidic residues" evidence="1">
    <location>
        <begin position="12"/>
        <end position="24"/>
    </location>
</feature>
<proteinExistence type="predicted"/>
<evidence type="ECO:0000313" key="4">
    <source>
        <dbReference type="Proteomes" id="UP001244207"/>
    </source>
</evidence>
<keyword evidence="2" id="KW-0472">Membrane</keyword>
<dbReference type="SUPFAM" id="SSF89372">
    <property type="entry name" value="Fucose-specific lectin"/>
    <property type="match status" value="1"/>
</dbReference>
<dbReference type="Proteomes" id="UP001244207">
    <property type="component" value="Unassembled WGS sequence"/>
</dbReference>
<dbReference type="Gene3D" id="2.120.10.70">
    <property type="entry name" value="Fucose-specific lectin"/>
    <property type="match status" value="1"/>
</dbReference>
<accession>A0AAD8UL18</accession>
<evidence type="ECO:0000256" key="1">
    <source>
        <dbReference type="SAM" id="MobiDB-lite"/>
    </source>
</evidence>
<gene>
    <name evidence="3" type="ORF">BDZ83DRAFT_277601</name>
</gene>
<dbReference type="AlphaFoldDB" id="A0AAD8UL18"/>
<keyword evidence="4" id="KW-1185">Reference proteome</keyword>
<evidence type="ECO:0000256" key="2">
    <source>
        <dbReference type="SAM" id="Phobius"/>
    </source>
</evidence>
<organism evidence="3 4">
    <name type="scientific">Glomerella acutata</name>
    <name type="common">Colletotrichum acutatum</name>
    <dbReference type="NCBI Taxonomy" id="27357"/>
    <lineage>
        <taxon>Eukaryota</taxon>
        <taxon>Fungi</taxon>
        <taxon>Dikarya</taxon>
        <taxon>Ascomycota</taxon>
        <taxon>Pezizomycotina</taxon>
        <taxon>Sordariomycetes</taxon>
        <taxon>Hypocreomycetidae</taxon>
        <taxon>Glomerellales</taxon>
        <taxon>Glomerellaceae</taxon>
        <taxon>Colletotrichum</taxon>
        <taxon>Colletotrichum acutatum species complex</taxon>
    </lineage>
</organism>
<dbReference type="GeneID" id="85386009"/>
<feature type="region of interest" description="Disordered" evidence="1">
    <location>
        <begin position="42"/>
        <end position="64"/>
    </location>
</feature>
<feature type="transmembrane region" description="Helical" evidence="2">
    <location>
        <begin position="76"/>
        <end position="101"/>
    </location>
</feature>
<keyword evidence="2" id="KW-1133">Transmembrane helix</keyword>
<name>A0AAD8UL18_GLOAC</name>
<feature type="compositionally biased region" description="Polar residues" evidence="1">
    <location>
        <begin position="1"/>
        <end position="11"/>
    </location>
</feature>
<dbReference type="RefSeq" id="XP_060365896.1">
    <property type="nucleotide sequence ID" value="XM_060502110.1"/>
</dbReference>
<evidence type="ECO:0000313" key="3">
    <source>
        <dbReference type="EMBL" id="KAK1725841.1"/>
    </source>
</evidence>
<sequence length="470" mass="51017">MADAQTYSTLEVDTRQTENGLELHHTESQYLQRTSDFHRKLDNHDHSQANSPQQDEHDSTAKAGRRTTICGLSRRVFIIILVVGLVMLIGAIAGGVAGGLLSRRDNTTKATTRCILSTSRLAAANRTIDENFQKTVFFQDGSGALMARYVLASSTGSTEWTTTNLTSYFKSTVGEIDLPNGAPMVAMSCADWSCGDTSLFYLGTDGIVHDVRDDSGKGGAAWYSDRGGIAKASLRADEGSQLAATLLQRFPTQNDQPVPNGTILVNRLVAYKGQDKSLYVANESVSWAPSELDQIPNLTTNLSLAMITQFGGVILDEISLVAQAVGSNTATTSDFSMVEDRWEGQGWNSQSKNEAILDDILKPQGSSSMATPQFAVTMRNNWLDSIYLALNPDGTIIGRVVGQRNETMDQITLEKSGGEVAKFSAIATTMEGHLYGIVNDTIREYSFDTSDASILHFDGVVYECLTKKIS</sequence>
<keyword evidence="2" id="KW-0812">Transmembrane</keyword>
<evidence type="ECO:0008006" key="5">
    <source>
        <dbReference type="Google" id="ProtNLM"/>
    </source>
</evidence>
<dbReference type="EMBL" id="JAHMHS010000037">
    <property type="protein sequence ID" value="KAK1725841.1"/>
    <property type="molecule type" value="Genomic_DNA"/>
</dbReference>